<dbReference type="EC" id="2.8.2.-" evidence="9"/>
<dbReference type="EMBL" id="ABJB010409362">
    <property type="status" value="NOT_ANNOTATED_CDS"/>
    <property type="molecule type" value="Genomic_DNA"/>
</dbReference>
<evidence type="ECO:0000256" key="3">
    <source>
        <dbReference type="ARBA" id="ARBA00022679"/>
    </source>
</evidence>
<dbReference type="GO" id="GO:0000139">
    <property type="term" value="C:Golgi membrane"/>
    <property type="evidence" value="ECO:0007669"/>
    <property type="project" value="UniProtKB-SubCell"/>
</dbReference>
<keyword evidence="9" id="KW-0735">Signal-anchor</keyword>
<keyword evidence="6 9" id="KW-0333">Golgi apparatus</keyword>
<evidence type="ECO:0000256" key="2">
    <source>
        <dbReference type="ARBA" id="ARBA00006339"/>
    </source>
</evidence>
<dbReference type="AlphaFoldDB" id="B7QG53"/>
<evidence type="ECO:0000256" key="6">
    <source>
        <dbReference type="ARBA" id="ARBA00023034"/>
    </source>
</evidence>
<evidence type="ECO:0000256" key="9">
    <source>
        <dbReference type="RuleBase" id="RU364020"/>
    </source>
</evidence>
<protein>
    <recommendedName>
        <fullName evidence="9">Carbohydrate sulfotransferase</fullName>
        <ecNumber evidence="9">2.8.2.-</ecNumber>
    </recommendedName>
</protein>
<evidence type="ECO:0000256" key="8">
    <source>
        <dbReference type="ARBA" id="ARBA00023180"/>
    </source>
</evidence>
<evidence type="ECO:0000313" key="11">
    <source>
        <dbReference type="EnsemblMetazoa" id="ISCW022751-PA"/>
    </source>
</evidence>
<keyword evidence="4" id="KW-0812">Transmembrane</keyword>
<dbReference type="Pfam" id="PF03567">
    <property type="entry name" value="Sulfotransfer_2"/>
    <property type="match status" value="1"/>
</dbReference>
<dbReference type="PANTHER" id="PTHR12137">
    <property type="entry name" value="CARBOHYDRATE SULFOTRANSFERASE"/>
    <property type="match status" value="1"/>
</dbReference>
<dbReference type="GO" id="GO:0008146">
    <property type="term" value="F:sulfotransferase activity"/>
    <property type="evidence" value="ECO:0000318"/>
    <property type="project" value="GO_Central"/>
</dbReference>
<dbReference type="PaxDb" id="6945-B7QG53"/>
<comment type="similarity">
    <text evidence="2 9">Belongs to the sulfotransferase 2 family.</text>
</comment>
<keyword evidence="5" id="KW-1133">Transmembrane helix</keyword>
<keyword evidence="9" id="KW-0119">Carbohydrate metabolism</keyword>
<dbReference type="VEuPathDB" id="VectorBase:ISCI022751"/>
<dbReference type="InParanoid" id="B7QG53"/>
<evidence type="ECO:0000256" key="5">
    <source>
        <dbReference type="ARBA" id="ARBA00022989"/>
    </source>
</evidence>
<keyword evidence="7" id="KW-0472">Membrane</keyword>
<dbReference type="VEuPathDB" id="VectorBase:ISCW022751"/>
<proteinExistence type="inferred from homology"/>
<evidence type="ECO:0000256" key="7">
    <source>
        <dbReference type="ARBA" id="ARBA00023136"/>
    </source>
</evidence>
<evidence type="ECO:0000256" key="1">
    <source>
        <dbReference type="ARBA" id="ARBA00004323"/>
    </source>
</evidence>
<dbReference type="EnsemblMetazoa" id="ISCW022751-RA">
    <property type="protein sequence ID" value="ISCW022751-PA"/>
    <property type="gene ID" value="ISCW022751"/>
</dbReference>
<organism>
    <name type="scientific">Ixodes scapularis</name>
    <name type="common">Black-legged tick</name>
    <name type="synonym">Deer tick</name>
    <dbReference type="NCBI Taxonomy" id="6945"/>
    <lineage>
        <taxon>Eukaryota</taxon>
        <taxon>Metazoa</taxon>
        <taxon>Ecdysozoa</taxon>
        <taxon>Arthropoda</taxon>
        <taxon>Chelicerata</taxon>
        <taxon>Arachnida</taxon>
        <taxon>Acari</taxon>
        <taxon>Parasitiformes</taxon>
        <taxon>Ixodida</taxon>
        <taxon>Ixodoidea</taxon>
        <taxon>Ixodidae</taxon>
        <taxon>Ixodinae</taxon>
        <taxon>Ixodes</taxon>
    </lineage>
</organism>
<evidence type="ECO:0000313" key="10">
    <source>
        <dbReference type="EMBL" id="EEC17825.1"/>
    </source>
</evidence>
<evidence type="ECO:0000313" key="12">
    <source>
        <dbReference type="Proteomes" id="UP000001555"/>
    </source>
</evidence>
<dbReference type="InterPro" id="IPR018011">
    <property type="entry name" value="Carb_sulfotrans_8-10"/>
</dbReference>
<comment type="subcellular location">
    <subcellularLocation>
        <location evidence="1 9">Golgi apparatus membrane</location>
        <topology evidence="1 9">Single-pass type II membrane protein</topology>
    </subcellularLocation>
</comment>
<dbReference type="Proteomes" id="UP000001555">
    <property type="component" value="Unassembled WGS sequence"/>
</dbReference>
<dbReference type="InterPro" id="IPR005331">
    <property type="entry name" value="Sulfotransferase"/>
</dbReference>
<dbReference type="GO" id="GO:0016051">
    <property type="term" value="P:carbohydrate biosynthetic process"/>
    <property type="evidence" value="ECO:0007669"/>
    <property type="project" value="InterPro"/>
</dbReference>
<keyword evidence="3 9" id="KW-0808">Transferase</keyword>
<reference evidence="11" key="2">
    <citation type="submission" date="2020-05" db="UniProtKB">
        <authorList>
            <consortium name="EnsemblMetazoa"/>
        </authorList>
    </citation>
    <scope>IDENTIFICATION</scope>
    <source>
        <strain evidence="11">wikel</strain>
    </source>
</reference>
<name>B7QG53_IXOSC</name>
<keyword evidence="8 9" id="KW-0325">Glycoprotein</keyword>
<dbReference type="VEuPathDB" id="VectorBase:ISCP_033086"/>
<dbReference type="EMBL" id="DS929178">
    <property type="protein sequence ID" value="EEC17825.1"/>
    <property type="molecule type" value="Genomic_DNA"/>
</dbReference>
<evidence type="ECO:0000256" key="4">
    <source>
        <dbReference type="ARBA" id="ARBA00022692"/>
    </source>
</evidence>
<accession>B7QG53</accession>
<dbReference type="KEGG" id="isc:8040763"/>
<gene>
    <name evidence="11" type="primary">8040763</name>
    <name evidence="10" type="ORF">IscW_ISCW022751</name>
</gene>
<reference evidence="10 12" key="1">
    <citation type="submission" date="2008-03" db="EMBL/GenBank/DDBJ databases">
        <title>Annotation of Ixodes scapularis.</title>
        <authorList>
            <consortium name="Ixodes scapularis Genome Project Consortium"/>
            <person name="Caler E."/>
            <person name="Hannick L.I."/>
            <person name="Bidwell S."/>
            <person name="Joardar V."/>
            <person name="Thiagarajan M."/>
            <person name="Amedeo P."/>
            <person name="Galinsky K.J."/>
            <person name="Schobel S."/>
            <person name="Inman J."/>
            <person name="Hostetler J."/>
            <person name="Miller J."/>
            <person name="Hammond M."/>
            <person name="Megy K."/>
            <person name="Lawson D."/>
            <person name="Kodira C."/>
            <person name="Sutton G."/>
            <person name="Meyer J."/>
            <person name="Hill C.A."/>
            <person name="Birren B."/>
            <person name="Nene V."/>
            <person name="Collins F."/>
            <person name="Alarcon-Chaidez F."/>
            <person name="Wikel S."/>
            <person name="Strausberg R."/>
        </authorList>
    </citation>
    <scope>NUCLEOTIDE SEQUENCE [LARGE SCALE GENOMIC DNA]</scope>
    <source>
        <strain evidence="12">Wikel</strain>
        <strain evidence="10">Wikel colony</strain>
    </source>
</reference>
<dbReference type="HOGENOM" id="CLU_043398_0_1_1"/>
<keyword evidence="12" id="KW-1185">Reference proteome</keyword>
<sequence length="251" mass="29367">MLEEIYRTHGHLLLATNPANGRRLLYCSIPKVGNTSLKTFLLGLDKRHIGKYTDDSMHYYIRTAMGLPRLLNQKRVNASTINKTFKVMFVRHPFERLVSFFLDKGRRNTKTGDHYYYKYWNKAMAKARGGKVDTKKDVIKFSEFVDIILTTEPATYDLHWQLYSDRCKPCWVNYNYIGTLDDLHKMNELIGAKEELNLWENKGPSNTNNATLVLFSQLPKSTVMKLYRIYYPDFLMFGFPIDDYLSVAKSE</sequence>
<dbReference type="PANTHER" id="PTHR12137:SF54">
    <property type="entry name" value="CARBOHYDRATE SULFOTRANSFERASE"/>
    <property type="match status" value="1"/>
</dbReference>
<dbReference type="OrthoDB" id="2019940at2759"/>